<name>A0A1S8RE11_CLOBE</name>
<dbReference type="RefSeq" id="WP_077841158.1">
    <property type="nucleotide sequence ID" value="NZ_JABTAE010000001.1"/>
</dbReference>
<protein>
    <submittedName>
        <fullName evidence="1">Uncharacterized protein</fullName>
    </submittedName>
</protein>
<reference evidence="1 2" key="1">
    <citation type="submission" date="2016-05" db="EMBL/GenBank/DDBJ databases">
        <title>Microbial solvent formation.</title>
        <authorList>
            <person name="Poehlein A."/>
            <person name="Montoya Solano J.D."/>
            <person name="Flitsch S."/>
            <person name="Krabben P."/>
            <person name="Duerre P."/>
            <person name="Daniel R."/>
        </authorList>
    </citation>
    <scope>NUCLEOTIDE SEQUENCE [LARGE SCALE GENOMIC DNA]</scope>
    <source>
        <strain evidence="1 2">DSM 53</strain>
    </source>
</reference>
<dbReference type="EMBL" id="LZZI01000255">
    <property type="protein sequence ID" value="OOM51448.1"/>
    <property type="molecule type" value="Genomic_DNA"/>
</dbReference>
<dbReference type="AlphaFoldDB" id="A0A1S8RE11"/>
<evidence type="ECO:0000313" key="2">
    <source>
        <dbReference type="Proteomes" id="UP000190973"/>
    </source>
</evidence>
<evidence type="ECO:0000313" key="1">
    <source>
        <dbReference type="EMBL" id="OOM51448.1"/>
    </source>
</evidence>
<organism evidence="1 2">
    <name type="scientific">Clostridium beijerinckii</name>
    <name type="common">Clostridium MP</name>
    <dbReference type="NCBI Taxonomy" id="1520"/>
    <lineage>
        <taxon>Bacteria</taxon>
        <taxon>Bacillati</taxon>
        <taxon>Bacillota</taxon>
        <taxon>Clostridia</taxon>
        <taxon>Eubacteriales</taxon>
        <taxon>Clostridiaceae</taxon>
        <taxon>Clostridium</taxon>
    </lineage>
</organism>
<gene>
    <name evidence="1" type="ORF">CLBCK_50310</name>
</gene>
<proteinExistence type="predicted"/>
<dbReference type="Proteomes" id="UP000190973">
    <property type="component" value="Unassembled WGS sequence"/>
</dbReference>
<comment type="caution">
    <text evidence="1">The sequence shown here is derived from an EMBL/GenBank/DDBJ whole genome shotgun (WGS) entry which is preliminary data.</text>
</comment>
<accession>A0A1S8RE11</accession>
<sequence>MEIKLQNYNINTISSSKYNNTNNSEISFKDCLNKVAMKDQNETLIEDKKLYDSLNCISNIKFGSKEWDAWKEEHTYNCFPPLNAPAVVRDAWREVKESIPNEDTKSRDAFHYNELVFFCQSHYPDLLGLPANFKLNTIDDYKTLFNLDIAKNQKLAEIYKNNSEGDKYTLFAKLIKDVDNKLDERLFSLK</sequence>